<protein>
    <recommendedName>
        <fullName evidence="9">UDP-glucuronate 4-epimerase</fullName>
        <ecNumber evidence="9">5.1.3.6</ecNumber>
    </recommendedName>
</protein>
<dbReference type="PANTHER" id="PTHR43574">
    <property type="entry name" value="EPIMERASE-RELATED"/>
    <property type="match status" value="1"/>
</dbReference>
<evidence type="ECO:0000256" key="8">
    <source>
        <dbReference type="ARBA" id="ARBA00050136"/>
    </source>
</evidence>
<comment type="similarity">
    <text evidence="2">Belongs to the NAD(P)-dependent epimerase/dehydratase family.</text>
</comment>
<proteinExistence type="inferred from homology"/>
<gene>
    <name evidence="12" type="ORF">M6B38_349165</name>
</gene>
<name>A0AAX6GSE3_IRIPA</name>
<feature type="domain" description="NAD-dependent epimerase/dehydratase" evidence="11">
    <location>
        <begin position="96"/>
        <end position="333"/>
    </location>
</feature>
<evidence type="ECO:0000256" key="6">
    <source>
        <dbReference type="ARBA" id="ARBA00023136"/>
    </source>
</evidence>
<keyword evidence="4 10" id="KW-1133">Transmembrane helix</keyword>
<feature type="transmembrane region" description="Helical" evidence="10">
    <location>
        <begin position="32"/>
        <end position="56"/>
    </location>
</feature>
<evidence type="ECO:0000256" key="10">
    <source>
        <dbReference type="SAM" id="Phobius"/>
    </source>
</evidence>
<evidence type="ECO:0000313" key="12">
    <source>
        <dbReference type="EMBL" id="KAJ6831267.1"/>
    </source>
</evidence>
<evidence type="ECO:0000313" key="13">
    <source>
        <dbReference type="Proteomes" id="UP001140949"/>
    </source>
</evidence>
<dbReference type="Pfam" id="PF01370">
    <property type="entry name" value="Epimerase"/>
    <property type="match status" value="1"/>
</dbReference>
<reference evidence="12" key="1">
    <citation type="journal article" date="2023" name="GigaByte">
        <title>Genome assembly of the bearded iris, Iris pallida Lam.</title>
        <authorList>
            <person name="Bruccoleri R.E."/>
            <person name="Oakeley E.J."/>
            <person name="Faust A.M.E."/>
            <person name="Altorfer M."/>
            <person name="Dessus-Babus S."/>
            <person name="Burckhardt D."/>
            <person name="Oertli M."/>
            <person name="Naumann U."/>
            <person name="Petersen F."/>
            <person name="Wong J."/>
        </authorList>
    </citation>
    <scope>NUCLEOTIDE SEQUENCE</scope>
    <source>
        <strain evidence="12">GSM-AAB239-AS_SAM_17_03QT</strain>
    </source>
</reference>
<dbReference type="FunFam" id="3.40.50.720:FF:000198">
    <property type="entry name" value="UDP-glucuronate 4-epimerase 3"/>
    <property type="match status" value="1"/>
</dbReference>
<comment type="catalytic activity">
    <reaction evidence="8">
        <text>UDP-alpha-D-glucuronate = UDP-alpha-D-galacturonate</text>
        <dbReference type="Rhea" id="RHEA:11404"/>
        <dbReference type="ChEBI" id="CHEBI:57635"/>
        <dbReference type="ChEBI" id="CHEBI:58052"/>
        <dbReference type="EC" id="5.1.3.6"/>
    </reaction>
</comment>
<evidence type="ECO:0000259" key="11">
    <source>
        <dbReference type="Pfam" id="PF01370"/>
    </source>
</evidence>
<dbReference type="EC" id="5.1.3.6" evidence="9"/>
<dbReference type="PRINTS" id="PR01713">
    <property type="entry name" value="NUCEPIMERASE"/>
</dbReference>
<dbReference type="SUPFAM" id="SSF51735">
    <property type="entry name" value="NAD(P)-binding Rossmann-fold domains"/>
    <property type="match status" value="1"/>
</dbReference>
<evidence type="ECO:0000256" key="3">
    <source>
        <dbReference type="ARBA" id="ARBA00022692"/>
    </source>
</evidence>
<keyword evidence="7" id="KW-0413">Isomerase</keyword>
<evidence type="ECO:0000256" key="1">
    <source>
        <dbReference type="ARBA" id="ARBA00004205"/>
    </source>
</evidence>
<sequence>MKMRMLEEDELFPSTPGKVKIERVNHRQFHRCFASTSTMFLWALFLVALTASYLSFQSFVDTSSRYLSASWGGLHWEKQIRASAQPHRADAAGISVLVTGAAGFVGSHVSLALRRRGDGVVGLDNFNSYYDPSLKKARKSLLSSHGVFVVEGDVNDDKLLAKLLEVVDFTHVMHLAAQAGVRYAIENPASYVHSNIAGLVTLLEACKSADPQPAIVWASSSSVYGLNEKVPFSESDRTDQPASLYAATKKAGEEITHTYNHIYGLSITGLRFFTVYGPWGRPDMAYFSFTRNILQGKPITVYRGKDHSDLARDFTYIDDIVKGCLASLDTAEKSTGGGGGGSGGVKKKGPAQYRIFNLGNTSPVTVPTLVSILERHLRMKAKKNVVEMPGNGDVPFTHANISYARAELGYKPTTNLDAGLGKFVKWYLSYYGYTRGRKNV</sequence>
<dbReference type="InterPro" id="IPR001509">
    <property type="entry name" value="Epimerase_deHydtase"/>
</dbReference>
<evidence type="ECO:0000256" key="9">
    <source>
        <dbReference type="ARBA" id="ARBA00066697"/>
    </source>
</evidence>
<dbReference type="EMBL" id="JANAVB010016800">
    <property type="protein sequence ID" value="KAJ6831267.1"/>
    <property type="molecule type" value="Genomic_DNA"/>
</dbReference>
<reference evidence="12" key="2">
    <citation type="submission" date="2023-04" db="EMBL/GenBank/DDBJ databases">
        <authorList>
            <person name="Bruccoleri R.E."/>
            <person name="Oakeley E.J."/>
            <person name="Faust A.-M."/>
            <person name="Dessus-Babus S."/>
            <person name="Altorfer M."/>
            <person name="Burckhardt D."/>
            <person name="Oertli M."/>
            <person name="Naumann U."/>
            <person name="Petersen F."/>
            <person name="Wong J."/>
        </authorList>
    </citation>
    <scope>NUCLEOTIDE SEQUENCE</scope>
    <source>
        <strain evidence="12">GSM-AAB239-AS_SAM_17_03QT</strain>
        <tissue evidence="12">Leaf</tissue>
    </source>
</reference>
<evidence type="ECO:0000256" key="4">
    <source>
        <dbReference type="ARBA" id="ARBA00022989"/>
    </source>
</evidence>
<organism evidence="12 13">
    <name type="scientific">Iris pallida</name>
    <name type="common">Sweet iris</name>
    <dbReference type="NCBI Taxonomy" id="29817"/>
    <lineage>
        <taxon>Eukaryota</taxon>
        <taxon>Viridiplantae</taxon>
        <taxon>Streptophyta</taxon>
        <taxon>Embryophyta</taxon>
        <taxon>Tracheophyta</taxon>
        <taxon>Spermatophyta</taxon>
        <taxon>Magnoliopsida</taxon>
        <taxon>Liliopsida</taxon>
        <taxon>Asparagales</taxon>
        <taxon>Iridaceae</taxon>
        <taxon>Iridoideae</taxon>
        <taxon>Irideae</taxon>
        <taxon>Iris</taxon>
    </lineage>
</organism>
<comment type="subcellular location">
    <subcellularLocation>
        <location evidence="1">Golgi apparatus</location>
        <location evidence="1">Golgi stack membrane</location>
        <topology evidence="1">Multi-pass membrane protein</topology>
    </subcellularLocation>
</comment>
<keyword evidence="6 10" id="KW-0472">Membrane</keyword>
<dbReference type="AlphaFoldDB" id="A0AAX6GSE3"/>
<keyword evidence="13" id="KW-1185">Reference proteome</keyword>
<keyword evidence="3 10" id="KW-0812">Transmembrane</keyword>
<keyword evidence="5" id="KW-0520">NAD</keyword>
<dbReference type="Proteomes" id="UP001140949">
    <property type="component" value="Unassembled WGS sequence"/>
</dbReference>
<dbReference type="InterPro" id="IPR036291">
    <property type="entry name" value="NAD(P)-bd_dom_sf"/>
</dbReference>
<dbReference type="Gene3D" id="3.40.50.720">
    <property type="entry name" value="NAD(P)-binding Rossmann-like Domain"/>
    <property type="match status" value="1"/>
</dbReference>
<comment type="caution">
    <text evidence="12">The sequence shown here is derived from an EMBL/GenBank/DDBJ whole genome shotgun (WGS) entry which is preliminary data.</text>
</comment>
<dbReference type="GO" id="GO:0032580">
    <property type="term" value="C:Golgi cisterna membrane"/>
    <property type="evidence" value="ECO:0007669"/>
    <property type="project" value="UniProtKB-SubCell"/>
</dbReference>
<evidence type="ECO:0000256" key="2">
    <source>
        <dbReference type="ARBA" id="ARBA00007637"/>
    </source>
</evidence>
<evidence type="ECO:0000256" key="5">
    <source>
        <dbReference type="ARBA" id="ARBA00023027"/>
    </source>
</evidence>
<dbReference type="GO" id="GO:0050378">
    <property type="term" value="F:UDP-glucuronate 4-epimerase activity"/>
    <property type="evidence" value="ECO:0007669"/>
    <property type="project" value="UniProtKB-EC"/>
</dbReference>
<accession>A0AAX6GSE3</accession>
<evidence type="ECO:0000256" key="7">
    <source>
        <dbReference type="ARBA" id="ARBA00023235"/>
    </source>
</evidence>